<evidence type="ECO:0000313" key="2">
    <source>
        <dbReference type="EMBL" id="KAG2229793.1"/>
    </source>
</evidence>
<comment type="caution">
    <text evidence="2">The sequence shown here is derived from an EMBL/GenBank/DDBJ whole genome shotgun (WGS) entry which is preliminary data.</text>
</comment>
<dbReference type="InterPro" id="IPR041698">
    <property type="entry name" value="Methyltransf_25"/>
</dbReference>
<keyword evidence="3" id="KW-1185">Reference proteome</keyword>
<sequence length="305" mass="34673">MSSSHIKVKAIVTSPTNSSRQGYKFKYEEGRRYHADEDVSYILPNDDDEADRVHQQHWILKYALQCNYHAPVTKMLEDGIVVLDSGCGPATWTFEMGETYPRSAFHGVDASCVFPEDIKPANVELVIGNIAKHIPYPDNTFDYIHQRLLFLGLTHDDWENTLKELLRILKPGGYLELVEPDLQELHNVGPLLSKLQGTLSDILISKGMPTKVHDQFEELLDKAGFENYVMKMTPLKLNHTNKAGDLLWEDYSHGCINIRSVLAKSNTDWESPEVFAAFLEASGNEAKKYKTCINYYACYAQKPLE</sequence>
<evidence type="ECO:0000313" key="3">
    <source>
        <dbReference type="Proteomes" id="UP000613177"/>
    </source>
</evidence>
<accession>A0A8H7VV05</accession>
<gene>
    <name evidence="2" type="ORF">INT48_005320</name>
</gene>
<dbReference type="CDD" id="cd02440">
    <property type="entry name" value="AdoMet_MTases"/>
    <property type="match status" value="1"/>
</dbReference>
<proteinExistence type="predicted"/>
<dbReference type="InterPro" id="IPR029063">
    <property type="entry name" value="SAM-dependent_MTases_sf"/>
</dbReference>
<evidence type="ECO:0000259" key="1">
    <source>
        <dbReference type="Pfam" id="PF13649"/>
    </source>
</evidence>
<dbReference type="PANTHER" id="PTHR43591:SF105">
    <property type="entry name" value="METHYLTRANSFERASE DOMAIN-CONTAINING PROTEIN-RELATED"/>
    <property type="match status" value="1"/>
</dbReference>
<dbReference type="Proteomes" id="UP000613177">
    <property type="component" value="Unassembled WGS sequence"/>
</dbReference>
<dbReference type="Pfam" id="PF13649">
    <property type="entry name" value="Methyltransf_25"/>
    <property type="match status" value="1"/>
</dbReference>
<dbReference type="AlphaFoldDB" id="A0A8H7VV05"/>
<dbReference type="SUPFAM" id="SSF53335">
    <property type="entry name" value="S-adenosyl-L-methionine-dependent methyltransferases"/>
    <property type="match status" value="1"/>
</dbReference>
<protein>
    <recommendedName>
        <fullName evidence="1">Methyltransferase domain-containing protein</fullName>
    </recommendedName>
</protein>
<dbReference type="GO" id="GO:0008168">
    <property type="term" value="F:methyltransferase activity"/>
    <property type="evidence" value="ECO:0007669"/>
    <property type="project" value="TreeGrafter"/>
</dbReference>
<organism evidence="2 3">
    <name type="scientific">Thamnidium elegans</name>
    <dbReference type="NCBI Taxonomy" id="101142"/>
    <lineage>
        <taxon>Eukaryota</taxon>
        <taxon>Fungi</taxon>
        <taxon>Fungi incertae sedis</taxon>
        <taxon>Mucoromycota</taxon>
        <taxon>Mucoromycotina</taxon>
        <taxon>Mucoromycetes</taxon>
        <taxon>Mucorales</taxon>
        <taxon>Mucorineae</taxon>
        <taxon>Mucoraceae</taxon>
        <taxon>Thamnidium</taxon>
    </lineage>
</organism>
<dbReference type="PANTHER" id="PTHR43591">
    <property type="entry name" value="METHYLTRANSFERASE"/>
    <property type="match status" value="1"/>
</dbReference>
<name>A0A8H7VV05_9FUNG</name>
<dbReference type="EMBL" id="JAEPRE010000244">
    <property type="protein sequence ID" value="KAG2229793.1"/>
    <property type="molecule type" value="Genomic_DNA"/>
</dbReference>
<dbReference type="Gene3D" id="3.40.50.150">
    <property type="entry name" value="Vaccinia Virus protein VP39"/>
    <property type="match status" value="1"/>
</dbReference>
<feature type="domain" description="Methyltransferase" evidence="1">
    <location>
        <begin position="82"/>
        <end position="173"/>
    </location>
</feature>
<reference evidence="2" key="1">
    <citation type="submission" date="2021-01" db="EMBL/GenBank/DDBJ databases">
        <title>Metabolic potential, ecology and presence of endohyphal bacteria is reflected in genomic diversity of Mucoromycotina.</title>
        <authorList>
            <person name="Muszewska A."/>
            <person name="Okrasinska A."/>
            <person name="Steczkiewicz K."/>
            <person name="Drgas O."/>
            <person name="Orlowska M."/>
            <person name="Perlinska-Lenart U."/>
            <person name="Aleksandrzak-Piekarczyk T."/>
            <person name="Szatraj K."/>
            <person name="Zielenkiewicz U."/>
            <person name="Pilsyk S."/>
            <person name="Malc E."/>
            <person name="Mieczkowski P."/>
            <person name="Kruszewska J.S."/>
            <person name="Biernat P."/>
            <person name="Pawlowska J."/>
        </authorList>
    </citation>
    <scope>NUCLEOTIDE SEQUENCE</scope>
    <source>
        <strain evidence="2">WA0000018081</strain>
    </source>
</reference>